<feature type="region of interest" description="Disordered" evidence="1">
    <location>
        <begin position="43"/>
        <end position="84"/>
    </location>
</feature>
<dbReference type="EMBL" id="HAEC01001602">
    <property type="protein sequence ID" value="SBQ69679.1"/>
    <property type="molecule type" value="Transcribed_RNA"/>
</dbReference>
<proteinExistence type="predicted"/>
<organism evidence="2">
    <name type="scientific">Nothobranchius korthausae</name>
    <dbReference type="NCBI Taxonomy" id="1143690"/>
    <lineage>
        <taxon>Eukaryota</taxon>
        <taxon>Metazoa</taxon>
        <taxon>Chordata</taxon>
        <taxon>Craniata</taxon>
        <taxon>Vertebrata</taxon>
        <taxon>Euteleostomi</taxon>
        <taxon>Actinopterygii</taxon>
        <taxon>Neopterygii</taxon>
        <taxon>Teleostei</taxon>
        <taxon>Neoteleostei</taxon>
        <taxon>Acanthomorphata</taxon>
        <taxon>Ovalentaria</taxon>
        <taxon>Atherinomorphae</taxon>
        <taxon>Cyprinodontiformes</taxon>
        <taxon>Nothobranchiidae</taxon>
        <taxon>Nothobranchius</taxon>
    </lineage>
</organism>
<protein>
    <submittedName>
        <fullName evidence="2">Uncharacterized protein</fullName>
    </submittedName>
</protein>
<reference evidence="2" key="1">
    <citation type="submission" date="2016-05" db="EMBL/GenBank/DDBJ databases">
        <authorList>
            <person name="Lavstsen T."/>
            <person name="Jespersen J.S."/>
        </authorList>
    </citation>
    <scope>NUCLEOTIDE SEQUENCE</scope>
    <source>
        <tissue evidence="2">Brain</tissue>
    </source>
</reference>
<dbReference type="AlphaFoldDB" id="A0A1A8GH00"/>
<reference evidence="2" key="2">
    <citation type="submission" date="2016-06" db="EMBL/GenBank/DDBJ databases">
        <title>The genome of a short-lived fish provides insights into sex chromosome evolution and the genetic control of aging.</title>
        <authorList>
            <person name="Reichwald K."/>
            <person name="Felder M."/>
            <person name="Petzold A."/>
            <person name="Koch P."/>
            <person name="Groth M."/>
            <person name="Platzer M."/>
        </authorList>
    </citation>
    <scope>NUCLEOTIDE SEQUENCE</scope>
    <source>
        <tissue evidence="2">Brain</tissue>
    </source>
</reference>
<evidence type="ECO:0000256" key="1">
    <source>
        <dbReference type="SAM" id="MobiDB-lite"/>
    </source>
</evidence>
<sequence>ATQLGNQTLGSPSVFPEPQCLLHPGCSAPAVIYALLDPPLLHLPVHPRASSAPGDLNHSLPHSHTGPHLPSKSSSPRRPERRMP</sequence>
<accession>A0A1A8GH00</accession>
<evidence type="ECO:0000313" key="2">
    <source>
        <dbReference type="EMBL" id="SBQ69679.1"/>
    </source>
</evidence>
<gene>
    <name evidence="2" type="primary">Nfu_g_1_016943</name>
</gene>
<feature type="non-terminal residue" evidence="2">
    <location>
        <position position="84"/>
    </location>
</feature>
<name>A0A1A8GH00_9TELE</name>
<feature type="non-terminal residue" evidence="2">
    <location>
        <position position="1"/>
    </location>
</feature>